<evidence type="ECO:0000256" key="3">
    <source>
        <dbReference type="PIRSR" id="PIRSR603782-1"/>
    </source>
</evidence>
<evidence type="ECO:0000256" key="4">
    <source>
        <dbReference type="PIRSR" id="PIRSR603782-2"/>
    </source>
</evidence>
<dbReference type="PANTHER" id="PTHR12151">
    <property type="entry name" value="ELECTRON TRANSPORT PROTIN SCO1/SENC FAMILY MEMBER"/>
    <property type="match status" value="1"/>
</dbReference>
<dbReference type="EMBL" id="JACHHZ010000001">
    <property type="protein sequence ID" value="MBB6091561.1"/>
    <property type="molecule type" value="Genomic_DNA"/>
</dbReference>
<evidence type="ECO:0000256" key="2">
    <source>
        <dbReference type="ARBA" id="ARBA00023008"/>
    </source>
</evidence>
<dbReference type="RefSeq" id="WP_184329353.1">
    <property type="nucleotide sequence ID" value="NZ_JACHHZ010000001.1"/>
</dbReference>
<dbReference type="PANTHER" id="PTHR12151:SF25">
    <property type="entry name" value="LINALOOL DEHYDRATASE_ISOMERASE DOMAIN-CONTAINING PROTEIN"/>
    <property type="match status" value="1"/>
</dbReference>
<gene>
    <name evidence="6" type="ORF">HNQ60_000407</name>
</gene>
<dbReference type="InterPro" id="IPR013766">
    <property type="entry name" value="Thioredoxin_domain"/>
</dbReference>
<evidence type="ECO:0000313" key="6">
    <source>
        <dbReference type="EMBL" id="MBB6091561.1"/>
    </source>
</evidence>
<accession>A0A841HEL6</accession>
<dbReference type="Gene3D" id="3.40.30.10">
    <property type="entry name" value="Glutaredoxin"/>
    <property type="match status" value="1"/>
</dbReference>
<reference evidence="6 7" key="1">
    <citation type="submission" date="2020-08" db="EMBL/GenBank/DDBJ databases">
        <title>Genomic Encyclopedia of Type Strains, Phase IV (KMG-IV): sequencing the most valuable type-strain genomes for metagenomic binning, comparative biology and taxonomic classification.</title>
        <authorList>
            <person name="Goeker M."/>
        </authorList>
    </citation>
    <scope>NUCLEOTIDE SEQUENCE [LARGE SCALE GENOMIC DNA]</scope>
    <source>
        <strain evidence="6 7">DSM 26723</strain>
    </source>
</reference>
<comment type="caution">
    <text evidence="6">The sequence shown here is derived from an EMBL/GenBank/DDBJ whole genome shotgun (WGS) entry which is preliminary data.</text>
</comment>
<feature type="disulfide bond" description="Redox-active" evidence="4">
    <location>
        <begin position="83"/>
        <end position="87"/>
    </location>
</feature>
<proteinExistence type="inferred from homology"/>
<feature type="binding site" evidence="3">
    <location>
        <position position="83"/>
    </location>
    <ligand>
        <name>Cu cation</name>
        <dbReference type="ChEBI" id="CHEBI:23378"/>
    </ligand>
</feature>
<keyword evidence="4" id="KW-1015">Disulfide bond</keyword>
<dbReference type="CDD" id="cd02968">
    <property type="entry name" value="SCO"/>
    <property type="match status" value="1"/>
</dbReference>
<dbReference type="FunFam" id="3.40.30.10:FF:000013">
    <property type="entry name" value="Blast:Protein SCO1 homolog, mitochondrial"/>
    <property type="match status" value="1"/>
</dbReference>
<dbReference type="Pfam" id="PF02630">
    <property type="entry name" value="SCO1-SenC"/>
    <property type="match status" value="1"/>
</dbReference>
<sequence length="210" mass="22378">MSRTPSIVVAAIVAIVAIASGMLLARSILGGGGSTQLGLARATLLEPARPLPDFTLVDQDGAQFGPQRVKNQWTLLFFGFTHCPDVCPTTLGMLAQTEKQLADLPEARRPHVVLVSVDPKRDTPQQLASYVKFFSPSFTGVTGSQESIDDFTRALGVPVGISPTSNGGYNVDHSAAIFLIDPNGAMRALFSTPHESQVIAADYRRIVTAD</sequence>
<keyword evidence="2 3" id="KW-0186">Copper</keyword>
<evidence type="ECO:0000259" key="5">
    <source>
        <dbReference type="PROSITE" id="PS51352"/>
    </source>
</evidence>
<dbReference type="InterPro" id="IPR036249">
    <property type="entry name" value="Thioredoxin-like_sf"/>
</dbReference>
<dbReference type="AlphaFoldDB" id="A0A841HEL6"/>
<protein>
    <submittedName>
        <fullName evidence="6">Protein SCO1/2</fullName>
    </submittedName>
</protein>
<organism evidence="6 7">
    <name type="scientific">Povalibacter uvarum</name>
    <dbReference type="NCBI Taxonomy" id="732238"/>
    <lineage>
        <taxon>Bacteria</taxon>
        <taxon>Pseudomonadati</taxon>
        <taxon>Pseudomonadota</taxon>
        <taxon>Gammaproteobacteria</taxon>
        <taxon>Steroidobacterales</taxon>
        <taxon>Steroidobacteraceae</taxon>
        <taxon>Povalibacter</taxon>
    </lineage>
</organism>
<keyword evidence="7" id="KW-1185">Reference proteome</keyword>
<feature type="binding site" evidence="3">
    <location>
        <position position="87"/>
    </location>
    <ligand>
        <name>Cu cation</name>
        <dbReference type="ChEBI" id="CHEBI:23378"/>
    </ligand>
</feature>
<dbReference type="SUPFAM" id="SSF52833">
    <property type="entry name" value="Thioredoxin-like"/>
    <property type="match status" value="1"/>
</dbReference>
<dbReference type="Proteomes" id="UP000588068">
    <property type="component" value="Unassembled WGS sequence"/>
</dbReference>
<dbReference type="PROSITE" id="PS51352">
    <property type="entry name" value="THIOREDOXIN_2"/>
    <property type="match status" value="1"/>
</dbReference>
<feature type="binding site" evidence="3">
    <location>
        <position position="173"/>
    </location>
    <ligand>
        <name>Cu cation</name>
        <dbReference type="ChEBI" id="CHEBI:23378"/>
    </ligand>
</feature>
<dbReference type="InterPro" id="IPR003782">
    <property type="entry name" value="SCO1/SenC"/>
</dbReference>
<evidence type="ECO:0000313" key="7">
    <source>
        <dbReference type="Proteomes" id="UP000588068"/>
    </source>
</evidence>
<comment type="similarity">
    <text evidence="1">Belongs to the SCO1/2 family.</text>
</comment>
<name>A0A841HEL6_9GAMM</name>
<evidence type="ECO:0000256" key="1">
    <source>
        <dbReference type="ARBA" id="ARBA00010996"/>
    </source>
</evidence>
<keyword evidence="3" id="KW-0479">Metal-binding</keyword>
<feature type="domain" description="Thioredoxin" evidence="5">
    <location>
        <begin position="45"/>
        <end position="210"/>
    </location>
</feature>
<dbReference type="GO" id="GO:0046872">
    <property type="term" value="F:metal ion binding"/>
    <property type="evidence" value="ECO:0007669"/>
    <property type="project" value="UniProtKB-KW"/>
</dbReference>